<proteinExistence type="predicted"/>
<gene>
    <name evidence="2" type="ORF">OS493_010728</name>
</gene>
<name>A0A9W9ZUP2_9CNID</name>
<organism evidence="2 3">
    <name type="scientific">Desmophyllum pertusum</name>
    <dbReference type="NCBI Taxonomy" id="174260"/>
    <lineage>
        <taxon>Eukaryota</taxon>
        <taxon>Metazoa</taxon>
        <taxon>Cnidaria</taxon>
        <taxon>Anthozoa</taxon>
        <taxon>Hexacorallia</taxon>
        <taxon>Scleractinia</taxon>
        <taxon>Caryophylliina</taxon>
        <taxon>Caryophylliidae</taxon>
        <taxon>Desmophyllum</taxon>
    </lineage>
</organism>
<evidence type="ECO:0000256" key="1">
    <source>
        <dbReference type="SAM" id="Coils"/>
    </source>
</evidence>
<accession>A0A9W9ZUP2</accession>
<reference evidence="2" key="1">
    <citation type="submission" date="2023-01" db="EMBL/GenBank/DDBJ databases">
        <title>Genome assembly of the deep-sea coral Lophelia pertusa.</title>
        <authorList>
            <person name="Herrera S."/>
            <person name="Cordes E."/>
        </authorList>
    </citation>
    <scope>NUCLEOTIDE SEQUENCE</scope>
    <source>
        <strain evidence="2">USNM1676648</strain>
        <tissue evidence="2">Polyp</tissue>
    </source>
</reference>
<keyword evidence="3" id="KW-1185">Reference proteome</keyword>
<evidence type="ECO:0000313" key="2">
    <source>
        <dbReference type="EMBL" id="KAJ7386319.1"/>
    </source>
</evidence>
<feature type="coiled-coil region" evidence="1">
    <location>
        <begin position="96"/>
        <end position="123"/>
    </location>
</feature>
<comment type="caution">
    <text evidence="2">The sequence shown here is derived from an EMBL/GenBank/DDBJ whole genome shotgun (WGS) entry which is preliminary data.</text>
</comment>
<dbReference type="AlphaFoldDB" id="A0A9W9ZUP2"/>
<dbReference type="EMBL" id="MU825877">
    <property type="protein sequence ID" value="KAJ7386319.1"/>
    <property type="molecule type" value="Genomic_DNA"/>
</dbReference>
<keyword evidence="1" id="KW-0175">Coiled coil</keyword>
<sequence>MSLANSGPTREKFDMKYIHQLLIWQNQHLKAVQDYSVHLGVEIEAGEEANYIDDTILAKTLTQLEENEALDTLILAQWSQLRVSLERYANQRLDVNKQQEKTIDKLKKELDQQKDRYDMLLLDRDALLKKYHHPWVC</sequence>
<protein>
    <submittedName>
        <fullName evidence="2">Uncharacterized protein</fullName>
    </submittedName>
</protein>
<dbReference type="Proteomes" id="UP001163046">
    <property type="component" value="Unassembled WGS sequence"/>
</dbReference>
<evidence type="ECO:0000313" key="3">
    <source>
        <dbReference type="Proteomes" id="UP001163046"/>
    </source>
</evidence>